<keyword evidence="2" id="KW-0813">Transport</keyword>
<dbReference type="GO" id="GO:0016020">
    <property type="term" value="C:membrane"/>
    <property type="evidence" value="ECO:0007669"/>
    <property type="project" value="UniProtKB-SubCell"/>
</dbReference>
<dbReference type="PANTHER" id="PTHR23505">
    <property type="entry name" value="SPINSTER"/>
    <property type="match status" value="1"/>
</dbReference>
<evidence type="ECO:0000256" key="5">
    <source>
        <dbReference type="ARBA" id="ARBA00023136"/>
    </source>
</evidence>
<feature type="transmembrane region" description="Helical" evidence="7">
    <location>
        <begin position="207"/>
        <end position="228"/>
    </location>
</feature>
<feature type="transmembrane region" description="Helical" evidence="7">
    <location>
        <begin position="75"/>
        <end position="97"/>
    </location>
</feature>
<keyword evidence="5 7" id="KW-0472">Membrane</keyword>
<evidence type="ECO:0000313" key="9">
    <source>
        <dbReference type="Proteomes" id="UP001324115"/>
    </source>
</evidence>
<feature type="transmembrane region" description="Helical" evidence="7">
    <location>
        <begin position="147"/>
        <end position="173"/>
    </location>
</feature>
<dbReference type="Gene3D" id="1.20.1250.20">
    <property type="entry name" value="MFS general substrate transporter like domains"/>
    <property type="match status" value="1"/>
</dbReference>
<dbReference type="InterPro" id="IPR044770">
    <property type="entry name" value="MFS_spinster-like"/>
</dbReference>
<accession>A0AAN7IRS1</accession>
<feature type="transmembrane region" description="Helical" evidence="7">
    <location>
        <begin position="374"/>
        <end position="393"/>
    </location>
</feature>
<feature type="transmembrane region" description="Helical" evidence="7">
    <location>
        <begin position="248"/>
        <end position="264"/>
    </location>
</feature>
<evidence type="ECO:0000256" key="7">
    <source>
        <dbReference type="SAM" id="Phobius"/>
    </source>
</evidence>
<evidence type="ECO:0000256" key="1">
    <source>
        <dbReference type="ARBA" id="ARBA00004141"/>
    </source>
</evidence>
<dbReference type="Proteomes" id="UP001324115">
    <property type="component" value="Unassembled WGS sequence"/>
</dbReference>
<dbReference type="Pfam" id="PF07690">
    <property type="entry name" value="MFS_1"/>
    <property type="match status" value="1"/>
</dbReference>
<dbReference type="InterPro" id="IPR036259">
    <property type="entry name" value="MFS_trans_sf"/>
</dbReference>
<evidence type="ECO:0008006" key="10">
    <source>
        <dbReference type="Google" id="ProtNLM"/>
    </source>
</evidence>
<reference evidence="8 9" key="1">
    <citation type="journal article" date="2023" name="G3 (Bethesda)">
        <title>A haplotype-resolved chromosome-scale genome for Quercus rubra L. provides insights into the genetics of adaptive traits for red oak species.</title>
        <authorList>
            <person name="Kapoor B."/>
            <person name="Jenkins J."/>
            <person name="Schmutz J."/>
            <person name="Zhebentyayeva T."/>
            <person name="Kuelheim C."/>
            <person name="Coggeshall M."/>
            <person name="Heim C."/>
            <person name="Lasky J.R."/>
            <person name="Leites L."/>
            <person name="Islam-Faridi N."/>
            <person name="Romero-Severson J."/>
            <person name="DeLeo V.L."/>
            <person name="Lucas S.M."/>
            <person name="Lazic D."/>
            <person name="Gailing O."/>
            <person name="Carlson J."/>
            <person name="Staton M."/>
        </authorList>
    </citation>
    <scope>NUCLEOTIDE SEQUENCE [LARGE SCALE GENOMIC DNA]</scope>
    <source>
        <strain evidence="8">Pseudo-F2</strain>
    </source>
</reference>
<evidence type="ECO:0000256" key="3">
    <source>
        <dbReference type="ARBA" id="ARBA00022692"/>
    </source>
</evidence>
<evidence type="ECO:0000256" key="2">
    <source>
        <dbReference type="ARBA" id="ARBA00022448"/>
    </source>
</evidence>
<evidence type="ECO:0000313" key="8">
    <source>
        <dbReference type="EMBL" id="KAK4584005.1"/>
    </source>
</evidence>
<sequence>MKMKSEALTLVLVNLAGIMERADEALLPGVYKEVGEALHIDPTGLGSLTLFRSLVQSLCYPIAAYLALRHNRVHVIAVGAFLWAAATFCVAISSTFFQVAVSRGLNGIGLAIVIPAIQSIVADSTDDSNRGLAFGWLQLTGNLGSTIGGLCAVLFATTSIMGIPVGILVRLFAKDPRFYESNSITRNQIQKPFWSDVKDLIHEAKSVIIIPSFQVIVAQGVFGSFSGSSWSFAPMWLELVGFSHEETAFLWTILVIGVSLGGLFGGRMGDIISSGSAIPLIALFLLVLPYDPSTAFMHGLVLFIIGFCASWEAPATNNPIFAEIVPEKSPSLAPAIVGILAQNVYGYKADWEGSSNSLGIYETNRENAASLAKALYVAIGFPSAISCFIYSFLYCTYPRDCERARVNSLIVSEMQQLEANDSPTPYAQFSVD</sequence>
<evidence type="ECO:0000256" key="4">
    <source>
        <dbReference type="ARBA" id="ARBA00022989"/>
    </source>
</evidence>
<dbReference type="SUPFAM" id="SSF103473">
    <property type="entry name" value="MFS general substrate transporter"/>
    <property type="match status" value="1"/>
</dbReference>
<dbReference type="EMBL" id="JAXUIC010000006">
    <property type="protein sequence ID" value="KAK4584005.1"/>
    <property type="molecule type" value="Genomic_DNA"/>
</dbReference>
<comment type="caution">
    <text evidence="8">The sequence shown here is derived from an EMBL/GenBank/DDBJ whole genome shotgun (WGS) entry which is preliminary data.</text>
</comment>
<comment type="subcellular location">
    <subcellularLocation>
        <location evidence="1">Membrane</location>
        <topology evidence="1">Multi-pass membrane protein</topology>
    </subcellularLocation>
</comment>
<proteinExistence type="inferred from homology"/>
<evidence type="ECO:0000256" key="6">
    <source>
        <dbReference type="ARBA" id="ARBA00024338"/>
    </source>
</evidence>
<dbReference type="PANTHER" id="PTHR23505:SF52">
    <property type="entry name" value="MAJOR FACILITATOR SUPERFAMILY PROTEIN"/>
    <property type="match status" value="1"/>
</dbReference>
<name>A0AAN7IRS1_QUERU</name>
<keyword evidence="4 7" id="KW-1133">Transmembrane helix</keyword>
<keyword evidence="9" id="KW-1185">Reference proteome</keyword>
<protein>
    <recommendedName>
        <fullName evidence="10">Major facilitator superfamily (MFS) profile domain-containing protein</fullName>
    </recommendedName>
</protein>
<comment type="similarity">
    <text evidence="6">Belongs to the major facilitator superfamily. Spinster (TC 2.A.1.49) family.</text>
</comment>
<keyword evidence="3 7" id="KW-0812">Transmembrane</keyword>
<feature type="transmembrane region" description="Helical" evidence="7">
    <location>
        <begin position="271"/>
        <end position="290"/>
    </location>
</feature>
<dbReference type="GO" id="GO:0022857">
    <property type="term" value="F:transmembrane transporter activity"/>
    <property type="evidence" value="ECO:0007669"/>
    <property type="project" value="InterPro"/>
</dbReference>
<gene>
    <name evidence="8" type="ORF">RGQ29_021941</name>
</gene>
<dbReference type="AlphaFoldDB" id="A0AAN7IRS1"/>
<dbReference type="InterPro" id="IPR011701">
    <property type="entry name" value="MFS"/>
</dbReference>
<organism evidence="8 9">
    <name type="scientific">Quercus rubra</name>
    <name type="common">Northern red oak</name>
    <name type="synonym">Quercus borealis</name>
    <dbReference type="NCBI Taxonomy" id="3512"/>
    <lineage>
        <taxon>Eukaryota</taxon>
        <taxon>Viridiplantae</taxon>
        <taxon>Streptophyta</taxon>
        <taxon>Embryophyta</taxon>
        <taxon>Tracheophyta</taxon>
        <taxon>Spermatophyta</taxon>
        <taxon>Magnoliopsida</taxon>
        <taxon>eudicotyledons</taxon>
        <taxon>Gunneridae</taxon>
        <taxon>Pentapetalae</taxon>
        <taxon>rosids</taxon>
        <taxon>fabids</taxon>
        <taxon>Fagales</taxon>
        <taxon>Fagaceae</taxon>
        <taxon>Quercus</taxon>
    </lineage>
</organism>